<dbReference type="InterPro" id="IPR025676">
    <property type="entry name" value="Clr5_dom"/>
</dbReference>
<feature type="domain" description="Clr5" evidence="2">
    <location>
        <begin position="20"/>
        <end position="70"/>
    </location>
</feature>
<evidence type="ECO:0000256" key="1">
    <source>
        <dbReference type="SAM" id="MobiDB-lite"/>
    </source>
</evidence>
<protein>
    <recommendedName>
        <fullName evidence="2">Clr5 domain-containing protein</fullName>
    </recommendedName>
</protein>
<dbReference type="Proteomes" id="UP000777438">
    <property type="component" value="Unassembled WGS sequence"/>
</dbReference>
<dbReference type="PANTHER" id="PTHR38788:SF3">
    <property type="entry name" value="CLR5 DOMAIN-CONTAINING PROTEIN"/>
    <property type="match status" value="1"/>
</dbReference>
<organism evidence="3 4">
    <name type="scientific">Thelonectria olida</name>
    <dbReference type="NCBI Taxonomy" id="1576542"/>
    <lineage>
        <taxon>Eukaryota</taxon>
        <taxon>Fungi</taxon>
        <taxon>Dikarya</taxon>
        <taxon>Ascomycota</taxon>
        <taxon>Pezizomycotina</taxon>
        <taxon>Sordariomycetes</taxon>
        <taxon>Hypocreomycetidae</taxon>
        <taxon>Hypocreales</taxon>
        <taxon>Nectriaceae</taxon>
        <taxon>Thelonectria</taxon>
    </lineage>
</organism>
<proteinExistence type="predicted"/>
<dbReference type="PANTHER" id="PTHR38788">
    <property type="entry name" value="CLR5 DOMAIN-CONTAINING PROTEIN"/>
    <property type="match status" value="1"/>
</dbReference>
<dbReference type="AlphaFoldDB" id="A0A9P8WBT1"/>
<evidence type="ECO:0000313" key="4">
    <source>
        <dbReference type="Proteomes" id="UP000777438"/>
    </source>
</evidence>
<dbReference type="OrthoDB" id="5308957at2759"/>
<reference evidence="3 4" key="1">
    <citation type="journal article" date="2021" name="Nat. Commun.">
        <title>Genetic determinants of endophytism in the Arabidopsis root mycobiome.</title>
        <authorList>
            <person name="Mesny F."/>
            <person name="Miyauchi S."/>
            <person name="Thiergart T."/>
            <person name="Pickel B."/>
            <person name="Atanasova L."/>
            <person name="Karlsson M."/>
            <person name="Huettel B."/>
            <person name="Barry K.W."/>
            <person name="Haridas S."/>
            <person name="Chen C."/>
            <person name="Bauer D."/>
            <person name="Andreopoulos W."/>
            <person name="Pangilinan J."/>
            <person name="LaButti K."/>
            <person name="Riley R."/>
            <person name="Lipzen A."/>
            <person name="Clum A."/>
            <person name="Drula E."/>
            <person name="Henrissat B."/>
            <person name="Kohler A."/>
            <person name="Grigoriev I.V."/>
            <person name="Martin F.M."/>
            <person name="Hacquard S."/>
        </authorList>
    </citation>
    <scope>NUCLEOTIDE SEQUENCE [LARGE SCALE GENOMIC DNA]</scope>
    <source>
        <strain evidence="3 4">MPI-CAGE-CH-0241</strain>
    </source>
</reference>
<keyword evidence="4" id="KW-1185">Reference proteome</keyword>
<feature type="compositionally biased region" description="Polar residues" evidence="1">
    <location>
        <begin position="8"/>
        <end position="17"/>
    </location>
</feature>
<name>A0A9P8WBT1_9HYPO</name>
<feature type="region of interest" description="Disordered" evidence="1">
    <location>
        <begin position="1"/>
        <end position="20"/>
    </location>
</feature>
<evidence type="ECO:0000259" key="2">
    <source>
        <dbReference type="Pfam" id="PF14420"/>
    </source>
</evidence>
<feature type="region of interest" description="Disordered" evidence="1">
    <location>
        <begin position="151"/>
        <end position="172"/>
    </location>
</feature>
<dbReference type="EMBL" id="JAGPYM010000005">
    <property type="protein sequence ID" value="KAH6894672.1"/>
    <property type="molecule type" value="Genomic_DNA"/>
</dbReference>
<evidence type="ECO:0000313" key="3">
    <source>
        <dbReference type="EMBL" id="KAH6894672.1"/>
    </source>
</evidence>
<accession>A0A9P8WBT1</accession>
<sequence length="611" mass="68753">MEVPLDCSATSSGQRQWATPEKWQSHREIITELYQSHTLNEVMKTMADKHKFFATVRMYKSHFDKWGLQKHFRAKQVQALLHQKAERDAAQKASSMYIRGKRVDSKKLQAYIDRTSKQNQDRISTAAEGGRLSPSAQRLMAAVVACRTPSPVQSFKTPSTAPDRGQSSNNVTDSDAEELLGLMFPWLRDSLPQTRASSLLLSASDTQARTEKCMRCLRDFAADNFDSGRWSDELGEKGRMELNLVVNWVNIFNDVCGLLGRGQTQRGFRLLRLCFSQYEALLSAGSVCLFFSIYTAIYQLGDYPDLTKRMVGYAHEMSEAKLSVAHPFTVLLGEFFAMDHDEIMSNWKPLIDCYSSFIAEHSNDDGELMFEVVRARNDSIMNQTHAGLVDFKVAEDLLKKDITRWENYTHASSYETVYLKQGLSALYFIQQRYDDLHRIITEIAPWSQSFYLDTLAAVAVNQGNFEQAIEIYSTWFTWGMDNFGVGHDGTVRASIRLENLLRDIGDMDNANVAGIQSELNLDALCVRLGELELQEIHDEEGGDCNEVKLTSSCLNELNVGGDSSGYEGWQAPGFVAEDSIGSDPRISSFENQSGFPLPLLDIGMAEFPISG</sequence>
<comment type="caution">
    <text evidence="3">The sequence shown here is derived from an EMBL/GenBank/DDBJ whole genome shotgun (WGS) entry which is preliminary data.</text>
</comment>
<gene>
    <name evidence="3" type="ORF">B0T10DRAFT_436336</name>
</gene>
<dbReference type="Pfam" id="PF14420">
    <property type="entry name" value="Clr5"/>
    <property type="match status" value="1"/>
</dbReference>